<sequence>MNIRIIIDGEVSTATLEDNAAARDFAALLPLDLTLKDYHGIEKVSPLPAKLSTRGTPDGIDPDVGDITLYAPWGNLAIFYRDFGYSRGLVRLGRITSGLERLQRQDSFSARIERAD</sequence>
<keyword evidence="3" id="KW-1185">Reference proteome</keyword>
<gene>
    <name evidence="2" type="ORF">DLJ53_31420</name>
</gene>
<accession>A0A8B2NG72</accession>
<evidence type="ECO:0000313" key="3">
    <source>
        <dbReference type="Proteomes" id="UP000249590"/>
    </source>
</evidence>
<dbReference type="InterPro" id="IPR029000">
    <property type="entry name" value="Cyclophilin-like_dom_sf"/>
</dbReference>
<evidence type="ECO:0000313" key="2">
    <source>
        <dbReference type="EMBL" id="RAH96774.1"/>
    </source>
</evidence>
<dbReference type="InterPro" id="IPR041183">
    <property type="entry name" value="Cyclophilin-like"/>
</dbReference>
<dbReference type="Proteomes" id="UP000249590">
    <property type="component" value="Unassembled WGS sequence"/>
</dbReference>
<dbReference type="Gene3D" id="2.40.100.20">
    <property type="match status" value="1"/>
</dbReference>
<dbReference type="EMBL" id="QHHQ01000011">
    <property type="protein sequence ID" value="RAH96774.1"/>
    <property type="molecule type" value="Genomic_DNA"/>
</dbReference>
<name>A0A8B2NG72_9HYPH</name>
<comment type="caution">
    <text evidence="2">The sequence shown here is derived from an EMBL/GenBank/DDBJ whole genome shotgun (WGS) entry which is preliminary data.</text>
</comment>
<dbReference type="OrthoDB" id="5298378at2"/>
<dbReference type="AlphaFoldDB" id="A0A8B2NG72"/>
<dbReference type="Pfam" id="PF18050">
    <property type="entry name" value="Cyclophil_like2"/>
    <property type="match status" value="1"/>
</dbReference>
<dbReference type="SUPFAM" id="SSF50891">
    <property type="entry name" value="Cyclophilin-like"/>
    <property type="match status" value="1"/>
</dbReference>
<proteinExistence type="predicted"/>
<protein>
    <recommendedName>
        <fullName evidence="1">Cyclophilin-like domain-containing protein</fullName>
    </recommendedName>
</protein>
<dbReference type="RefSeq" id="WP_111352363.1">
    <property type="nucleotide sequence ID" value="NZ_JAIWKD010000011.1"/>
</dbReference>
<feature type="domain" description="Cyclophilin-like" evidence="1">
    <location>
        <begin position="5"/>
        <end position="113"/>
    </location>
</feature>
<organism evidence="2 3">
    <name type="scientific">Acuticoccus sediminis</name>
    <dbReference type="NCBI Taxonomy" id="2184697"/>
    <lineage>
        <taxon>Bacteria</taxon>
        <taxon>Pseudomonadati</taxon>
        <taxon>Pseudomonadota</taxon>
        <taxon>Alphaproteobacteria</taxon>
        <taxon>Hyphomicrobiales</taxon>
        <taxon>Amorphaceae</taxon>
        <taxon>Acuticoccus</taxon>
    </lineage>
</organism>
<evidence type="ECO:0000259" key="1">
    <source>
        <dbReference type="Pfam" id="PF18050"/>
    </source>
</evidence>
<reference evidence="2 3" key="1">
    <citation type="submission" date="2018-05" db="EMBL/GenBank/DDBJ databases">
        <title>Acuticoccus sediminis sp. nov., isolated from deep-sea sediment of Indian Ocean.</title>
        <authorList>
            <person name="Liu X."/>
            <person name="Lai Q."/>
            <person name="Du Y."/>
            <person name="Sun F."/>
            <person name="Zhang X."/>
            <person name="Wang S."/>
            <person name="Shao Z."/>
        </authorList>
    </citation>
    <scope>NUCLEOTIDE SEQUENCE [LARGE SCALE GENOMIC DNA]</scope>
    <source>
        <strain evidence="2 3">PTG4-2</strain>
    </source>
</reference>